<dbReference type="PRINTS" id="PR00463">
    <property type="entry name" value="EP450I"/>
</dbReference>
<dbReference type="SUPFAM" id="SSF48264">
    <property type="entry name" value="Cytochrome P450"/>
    <property type="match status" value="1"/>
</dbReference>
<dbReference type="InterPro" id="IPR001128">
    <property type="entry name" value="Cyt_P450"/>
</dbReference>
<keyword evidence="3" id="KW-0408">Iron</keyword>
<dbReference type="InterPro" id="IPR002401">
    <property type="entry name" value="Cyt_P450_E_grp-I"/>
</dbReference>
<evidence type="ECO:0008006" key="6">
    <source>
        <dbReference type="Google" id="ProtNLM"/>
    </source>
</evidence>
<sequence length="513" mass="58089">MGLFSLASEQPWLPALLVAVPYVIYKIQAYRKLSAFKGPPGSGWFELWHITAWLGNNSHLKFKEVCDKYGVIARVGPNDLVTSSREVLSQVNAVRSPYTRTRWSARMARTRNGVDNILSEMNEEIHVRKRHQMAPGYSGKENRELESTMDVYIAKFIHLIRSRYLSTPYHVTPFDIGEKTQFLAVDVINGIGLGESLGDLDNDEDRFEYVKQMRLGVRINSILTSFGFTWVQEIPWIARRLQPKEEDAIGLGRVLRHCRVRIQERVKRGLSERSDMLASFARHGLTTEDLVNEVIIQLIAGADTTSTAIRCLILHVLTHPPVYKKLQDEVDSAVAAGKAPAAPGIITEAAARSLPYLQACIKESLRIHPPLTTTLPKRVPDSGDTVMVDGKPVFLPPGTNVGYSVYALHRDKRTYGEDVDEFRPERWLLEKDEARLLAMNKTHDMIFGYGRYQCLGKPIAQMEISKAIFELMRNFELSLARPENPWKQENVLGLFFHEDLLVHAVDRVQGVTA</sequence>
<dbReference type="Pfam" id="PF00067">
    <property type="entry name" value="p450"/>
    <property type="match status" value="1"/>
</dbReference>
<accession>A0ABR3V1J7</accession>
<dbReference type="EMBL" id="JAZGSY010000641">
    <property type="protein sequence ID" value="KAL1835480.1"/>
    <property type="molecule type" value="Genomic_DNA"/>
</dbReference>
<dbReference type="PANTHER" id="PTHR24305">
    <property type="entry name" value="CYTOCHROME P450"/>
    <property type="match status" value="1"/>
</dbReference>
<evidence type="ECO:0000256" key="2">
    <source>
        <dbReference type="ARBA" id="ARBA00022723"/>
    </source>
</evidence>
<keyword evidence="5" id="KW-1185">Reference proteome</keyword>
<dbReference type="CDD" id="cd11060">
    <property type="entry name" value="CYP57A1-like"/>
    <property type="match status" value="1"/>
</dbReference>
<gene>
    <name evidence="4" type="ORF">VTJ49DRAFT_6634</name>
</gene>
<comment type="caution">
    <text evidence="4">The sequence shown here is derived from an EMBL/GenBank/DDBJ whole genome shotgun (WGS) entry which is preliminary data.</text>
</comment>
<keyword evidence="2" id="KW-0479">Metal-binding</keyword>
<dbReference type="Gene3D" id="1.10.630.10">
    <property type="entry name" value="Cytochrome P450"/>
    <property type="match status" value="1"/>
</dbReference>
<evidence type="ECO:0000256" key="1">
    <source>
        <dbReference type="ARBA" id="ARBA00022617"/>
    </source>
</evidence>
<proteinExistence type="predicted"/>
<evidence type="ECO:0000256" key="3">
    <source>
        <dbReference type="ARBA" id="ARBA00023004"/>
    </source>
</evidence>
<dbReference type="Proteomes" id="UP001583172">
    <property type="component" value="Unassembled WGS sequence"/>
</dbReference>
<name>A0ABR3V1J7_HUMIN</name>
<protein>
    <recommendedName>
        <fullName evidence="6">Pisatin demethylase</fullName>
    </recommendedName>
</protein>
<dbReference type="InterPro" id="IPR050121">
    <property type="entry name" value="Cytochrome_P450_monoxygenase"/>
</dbReference>
<evidence type="ECO:0000313" key="5">
    <source>
        <dbReference type="Proteomes" id="UP001583172"/>
    </source>
</evidence>
<dbReference type="InterPro" id="IPR036396">
    <property type="entry name" value="Cyt_P450_sf"/>
</dbReference>
<keyword evidence="1" id="KW-0349">Heme</keyword>
<reference evidence="4 5" key="1">
    <citation type="journal article" date="2024" name="Commun. Biol.">
        <title>Comparative genomic analysis of thermophilic fungi reveals convergent evolutionary adaptations and gene losses.</title>
        <authorList>
            <person name="Steindorff A.S."/>
            <person name="Aguilar-Pontes M.V."/>
            <person name="Robinson A.J."/>
            <person name="Andreopoulos B."/>
            <person name="LaButti K."/>
            <person name="Kuo A."/>
            <person name="Mondo S."/>
            <person name="Riley R."/>
            <person name="Otillar R."/>
            <person name="Haridas S."/>
            <person name="Lipzen A."/>
            <person name="Grimwood J."/>
            <person name="Schmutz J."/>
            <person name="Clum A."/>
            <person name="Reid I.D."/>
            <person name="Moisan M.C."/>
            <person name="Butler G."/>
            <person name="Nguyen T.T.M."/>
            <person name="Dewar K."/>
            <person name="Conant G."/>
            <person name="Drula E."/>
            <person name="Henrissat B."/>
            <person name="Hansel C."/>
            <person name="Singer S."/>
            <person name="Hutchinson M.I."/>
            <person name="de Vries R.P."/>
            <person name="Natvig D.O."/>
            <person name="Powell A.J."/>
            <person name="Tsang A."/>
            <person name="Grigoriev I.V."/>
        </authorList>
    </citation>
    <scope>NUCLEOTIDE SEQUENCE [LARGE SCALE GENOMIC DNA]</scope>
    <source>
        <strain evidence="4 5">CBS 620.91</strain>
    </source>
</reference>
<organism evidence="4 5">
    <name type="scientific">Humicola insolens</name>
    <name type="common">Soft-rot fungus</name>
    <dbReference type="NCBI Taxonomy" id="85995"/>
    <lineage>
        <taxon>Eukaryota</taxon>
        <taxon>Fungi</taxon>
        <taxon>Dikarya</taxon>
        <taxon>Ascomycota</taxon>
        <taxon>Pezizomycotina</taxon>
        <taxon>Sordariomycetes</taxon>
        <taxon>Sordariomycetidae</taxon>
        <taxon>Sordariales</taxon>
        <taxon>Chaetomiaceae</taxon>
        <taxon>Mycothermus</taxon>
    </lineage>
</organism>
<evidence type="ECO:0000313" key="4">
    <source>
        <dbReference type="EMBL" id="KAL1835480.1"/>
    </source>
</evidence>
<dbReference type="PANTHER" id="PTHR24305:SF236">
    <property type="entry name" value="PISATIN DEMETHYLASE"/>
    <property type="match status" value="1"/>
</dbReference>
<dbReference type="PRINTS" id="PR00385">
    <property type="entry name" value="P450"/>
</dbReference>